<evidence type="ECO:0000256" key="2">
    <source>
        <dbReference type="ARBA" id="ARBA00011245"/>
    </source>
</evidence>
<dbReference type="OrthoDB" id="37928at2157"/>
<dbReference type="InterPro" id="IPR011880">
    <property type="entry name" value="PA_CoA_ligase"/>
</dbReference>
<name>A0A8J7UTK6_METVO</name>
<sequence>MSEIKIWDEVEKLDRKEIKKIQISKLKETVKRAYENVPLYKEKFDKIGLKPEDIQTLDDLKKIPFTEKDDFRQNYPFRMFAVPKKEIVRIHASSGTTGKPTVVGYTRKDMDTWTNLVARMITQAGVTDEDTVQIAFGYGLFTGGFGLHYGMERVGASVIPMSSGNTKKQIMIMKDFGTTVLVSTPSYALHMAEVAEEMGIDPKKDLNIKFGLFGGEGCSEDARREIEKKWGLLATENYGMSELIGPGVAGECVYQCGMHIAEDHFIPEIINPETGEVLPEGETGELVVTSLSKEALPVLRYRTKDITSLTSETCKCGRKSVRMSKIKGRTDDMMVIRGVNVFPSQIETVLSDVKEIGPHYEIIVTTKGHLDQIAINVELSDSNLLESYGCLEKLSKSIEHKLKTVLGLGIKVNLVNPKTLERFEGKAKRIKDLRNIKE</sequence>
<dbReference type="AlphaFoldDB" id="A0A8J7UTK6"/>
<evidence type="ECO:0000256" key="4">
    <source>
        <dbReference type="ARBA" id="ARBA00022741"/>
    </source>
</evidence>
<dbReference type="SUPFAM" id="SSF56801">
    <property type="entry name" value="Acetyl-CoA synthetase-like"/>
    <property type="match status" value="1"/>
</dbReference>
<dbReference type="FunFam" id="3.40.50.12780:FF:000016">
    <property type="entry name" value="Phenylacetate-coenzyme A ligase"/>
    <property type="match status" value="1"/>
</dbReference>
<keyword evidence="3 7" id="KW-0436">Ligase</keyword>
<accession>A0A8J7UTK6</accession>
<dbReference type="Pfam" id="PF00501">
    <property type="entry name" value="AMP-binding"/>
    <property type="match status" value="1"/>
</dbReference>
<dbReference type="InterPro" id="IPR051414">
    <property type="entry name" value="Adenylate-forming_Reductase"/>
</dbReference>
<dbReference type="GO" id="GO:0047475">
    <property type="term" value="F:phenylacetate-CoA ligase activity"/>
    <property type="evidence" value="ECO:0007669"/>
    <property type="project" value="UniProtKB-EC"/>
</dbReference>
<comment type="pathway">
    <text evidence="1">Aromatic compound metabolism.</text>
</comment>
<dbReference type="RefSeq" id="WP_209591270.1">
    <property type="nucleotide sequence ID" value="NZ_JAGGMU010000003.1"/>
</dbReference>
<evidence type="ECO:0000313" key="8">
    <source>
        <dbReference type="Proteomes" id="UP000740329"/>
    </source>
</evidence>
<evidence type="ECO:0000256" key="3">
    <source>
        <dbReference type="ARBA" id="ARBA00022598"/>
    </source>
</evidence>
<dbReference type="GO" id="GO:0000166">
    <property type="term" value="F:nucleotide binding"/>
    <property type="evidence" value="ECO:0007669"/>
    <property type="project" value="UniProtKB-KW"/>
</dbReference>
<dbReference type="Pfam" id="PF14535">
    <property type="entry name" value="AMP-binding_C_2"/>
    <property type="match status" value="1"/>
</dbReference>
<comment type="subunit">
    <text evidence="2">Monomer.</text>
</comment>
<evidence type="ECO:0000259" key="5">
    <source>
        <dbReference type="Pfam" id="PF00501"/>
    </source>
</evidence>
<feature type="domain" description="AMP-dependent ligase C-terminal" evidence="6">
    <location>
        <begin position="338"/>
        <end position="434"/>
    </location>
</feature>
<evidence type="ECO:0000256" key="1">
    <source>
        <dbReference type="ARBA" id="ARBA00005211"/>
    </source>
</evidence>
<dbReference type="Proteomes" id="UP000740329">
    <property type="component" value="Unassembled WGS sequence"/>
</dbReference>
<protein>
    <submittedName>
        <fullName evidence="7">Phenylacetate-CoA ligase</fullName>
        <ecNumber evidence="7">6.2.1.30</ecNumber>
    </submittedName>
</protein>
<evidence type="ECO:0000259" key="6">
    <source>
        <dbReference type="Pfam" id="PF14535"/>
    </source>
</evidence>
<dbReference type="InterPro" id="IPR042099">
    <property type="entry name" value="ANL_N_sf"/>
</dbReference>
<organism evidence="7 8">
    <name type="scientific">Methanococcus voltae</name>
    <dbReference type="NCBI Taxonomy" id="2188"/>
    <lineage>
        <taxon>Archaea</taxon>
        <taxon>Methanobacteriati</taxon>
        <taxon>Methanobacteriota</taxon>
        <taxon>Methanomada group</taxon>
        <taxon>Methanococci</taxon>
        <taxon>Methanococcales</taxon>
        <taxon>Methanococcaceae</taxon>
        <taxon>Methanococcus</taxon>
    </lineage>
</organism>
<dbReference type="PANTHER" id="PTHR43439">
    <property type="entry name" value="PHENYLACETATE-COENZYME A LIGASE"/>
    <property type="match status" value="1"/>
</dbReference>
<dbReference type="EC" id="6.2.1.30" evidence="7"/>
<comment type="caution">
    <text evidence="7">The sequence shown here is derived from an EMBL/GenBank/DDBJ whole genome shotgun (WGS) entry which is preliminary data.</text>
</comment>
<reference evidence="7" key="1">
    <citation type="submission" date="2021-03" db="EMBL/GenBank/DDBJ databases">
        <title>Genomic Encyclopedia of Type Strains, Phase IV (KMG-V): Genome sequencing to study the core and pangenomes of soil and plant-associated prokaryotes.</title>
        <authorList>
            <person name="Whitman W."/>
        </authorList>
    </citation>
    <scope>NUCLEOTIDE SEQUENCE</scope>
    <source>
        <strain evidence="7">C4</strain>
    </source>
</reference>
<dbReference type="CDD" id="cd05913">
    <property type="entry name" value="PaaK"/>
    <property type="match status" value="1"/>
</dbReference>
<dbReference type="InterPro" id="IPR045851">
    <property type="entry name" value="AMP-bd_C_sf"/>
</dbReference>
<feature type="domain" description="AMP-dependent synthetase/ligase" evidence="5">
    <location>
        <begin position="64"/>
        <end position="289"/>
    </location>
</feature>
<gene>
    <name evidence="7" type="ORF">J3E07_001198</name>
</gene>
<dbReference type="EMBL" id="JAGGMV010000003">
    <property type="protein sequence ID" value="MBP2201773.1"/>
    <property type="molecule type" value="Genomic_DNA"/>
</dbReference>
<dbReference type="PANTHER" id="PTHR43439:SF1">
    <property type="entry name" value="PHENYLACETATE-COENZYME A LIGASE"/>
    <property type="match status" value="1"/>
</dbReference>
<evidence type="ECO:0000313" key="7">
    <source>
        <dbReference type="EMBL" id="MBP2201773.1"/>
    </source>
</evidence>
<proteinExistence type="predicted"/>
<dbReference type="GO" id="GO:0010124">
    <property type="term" value="P:phenylacetate catabolic process"/>
    <property type="evidence" value="ECO:0007669"/>
    <property type="project" value="InterPro"/>
</dbReference>
<dbReference type="PIRSF" id="PIRSF006444">
    <property type="entry name" value="PaaK"/>
    <property type="match status" value="1"/>
</dbReference>
<dbReference type="Gene3D" id="3.30.300.30">
    <property type="match status" value="1"/>
</dbReference>
<dbReference type="InterPro" id="IPR000873">
    <property type="entry name" value="AMP-dep_synth/lig_dom"/>
</dbReference>
<dbReference type="Gene3D" id="3.40.50.12780">
    <property type="entry name" value="N-terminal domain of ligase-like"/>
    <property type="match status" value="1"/>
</dbReference>
<dbReference type="InterPro" id="IPR028154">
    <property type="entry name" value="AMP-dep_Lig_C"/>
</dbReference>
<keyword evidence="4" id="KW-0547">Nucleotide-binding</keyword>